<organism evidence="3 4">
    <name type="scientific">Artemisia annua</name>
    <name type="common">Sweet wormwood</name>
    <dbReference type="NCBI Taxonomy" id="35608"/>
    <lineage>
        <taxon>Eukaryota</taxon>
        <taxon>Viridiplantae</taxon>
        <taxon>Streptophyta</taxon>
        <taxon>Embryophyta</taxon>
        <taxon>Tracheophyta</taxon>
        <taxon>Spermatophyta</taxon>
        <taxon>Magnoliopsida</taxon>
        <taxon>eudicotyledons</taxon>
        <taxon>Gunneridae</taxon>
        <taxon>Pentapetalae</taxon>
        <taxon>asterids</taxon>
        <taxon>campanulids</taxon>
        <taxon>Asterales</taxon>
        <taxon>Asteraceae</taxon>
        <taxon>Asteroideae</taxon>
        <taxon>Anthemideae</taxon>
        <taxon>Artemisiinae</taxon>
        <taxon>Artemisia</taxon>
    </lineage>
</organism>
<comment type="caution">
    <text evidence="3">The sequence shown here is derived from an EMBL/GenBank/DDBJ whole genome shotgun (WGS) entry which is preliminary data.</text>
</comment>
<evidence type="ECO:0000313" key="3">
    <source>
        <dbReference type="EMBL" id="PWA53543.1"/>
    </source>
</evidence>
<dbReference type="InterPro" id="IPR058352">
    <property type="entry name" value="DUF8039"/>
</dbReference>
<protein>
    <recommendedName>
        <fullName evidence="2">DUF8039 domain-containing protein</fullName>
    </recommendedName>
</protein>
<feature type="region of interest" description="Disordered" evidence="1">
    <location>
        <begin position="572"/>
        <end position="591"/>
    </location>
</feature>
<evidence type="ECO:0000256" key="1">
    <source>
        <dbReference type="SAM" id="MobiDB-lite"/>
    </source>
</evidence>
<sequence length="1019" mass="116252">MVTTRCPGPQDGDGDRDIPNMEAMVTNAIANLFPGLTTDEMIARIIRGIRIGAGKEIGLQETSKWKTYWNQGKAGRDDRHKLKFDDGEKLIITFEDNYEESIGENATNKEMENTNGLDAALSRQEGPSNHIAAAALTKSATKGARLLNSASKEKEELMKRMNSYRGQIQKRVCVRSTYERLIRSPDPTRSMHVDVEPRVFGQSESFQISVSPVDLMLLFTNGCLNSSIITLFATSIHKILQQVKTQSNKCGFLNPYTIQDSADMEEHMDEHMDEQNMVVYDMNEQDMNEQPEQQPQRKKRGIYTINKKNRKQLNGVTFDEYGFAIGDDQSPFGLYVGAVTRAKISILIDDWRKVKKTDKDQLWLEIKEHCRLKDNSFKSQVLKQCNQSWKSFKKELRTEYMYKLRSPCDTWTFIEPGIWKEFVKMESTPEKKAKHEKGRKWAKLKKNPPRVGPKGYRGNIDRWEKERASEELCTDVHKIPDRRGRHYCLARRVHDKVKGLMLSPEMQVIADQLGVGHLVGFKRGIEGYVSKKRKYRERQEIMAIVKEKIAEARVELKAEYDKDLARAIKEMKSRQENENPESPPMRKSSCDSASNFDVLDNIQEASKCQLFLPYGTKKVLVAIGMVYPAKQVHGKSVLQGHAKVHVDNVEAKYKDYILPVETEEFSTLGQTVLSFIQWPKKYIELKKASNQTGDKKVVAENTSTQTGTKQITAANTSTQAATEQILAANKESTTRKQTSPTLSRQEGPSNHIAAAAPTKSATKGARLLNSASKEKEELIKRMNSYRGQIHKRACVRSTYERLMRSPDPTRSMHVDVEPRVFGQSESFQISVSPVDLMLLFTNGCLNSSIITLFATSIHKILQQIKTQSNKCGFLNPYTIQDSVCRFEGLLVKNYLLQAMDPSQHKLFYLAPYVESKHWSLFIIVPQQNTGFILDSDMEGKNEERYEFTNVVQKALGNMKWNLVESGYYADEVDASVCKLHQQSTLSPKTFYDWNDRNDQNSVPELTNLGEGRRKNLEEH</sequence>
<evidence type="ECO:0000313" key="4">
    <source>
        <dbReference type="Proteomes" id="UP000245207"/>
    </source>
</evidence>
<gene>
    <name evidence="3" type="ORF">CTI12_AA444100</name>
</gene>
<keyword evidence="4" id="KW-1185">Reference proteome</keyword>
<dbReference type="InterPro" id="IPR038765">
    <property type="entry name" value="Papain-like_cys_pep_sf"/>
</dbReference>
<proteinExistence type="predicted"/>
<dbReference type="EMBL" id="PKPP01007382">
    <property type="protein sequence ID" value="PWA53543.1"/>
    <property type="molecule type" value="Genomic_DNA"/>
</dbReference>
<feature type="compositionally biased region" description="Polar residues" evidence="1">
    <location>
        <begin position="700"/>
        <end position="722"/>
    </location>
</feature>
<feature type="compositionally biased region" description="Polar residues" evidence="1">
    <location>
        <begin position="735"/>
        <end position="748"/>
    </location>
</feature>
<feature type="region of interest" description="Disordered" evidence="1">
    <location>
        <begin position="693"/>
        <end position="765"/>
    </location>
</feature>
<evidence type="ECO:0000259" key="2">
    <source>
        <dbReference type="Pfam" id="PF26133"/>
    </source>
</evidence>
<dbReference type="Pfam" id="PF26133">
    <property type="entry name" value="DUF8039"/>
    <property type="match status" value="1"/>
</dbReference>
<dbReference type="Gene3D" id="3.40.395.10">
    <property type="entry name" value="Adenoviral Proteinase, Chain A"/>
    <property type="match status" value="1"/>
</dbReference>
<dbReference type="SUPFAM" id="SSF54001">
    <property type="entry name" value="Cysteine proteinases"/>
    <property type="match status" value="1"/>
</dbReference>
<reference evidence="3 4" key="1">
    <citation type="journal article" date="2018" name="Mol. Plant">
        <title>The genome of Artemisia annua provides insight into the evolution of Asteraceae family and artemisinin biosynthesis.</title>
        <authorList>
            <person name="Shen Q."/>
            <person name="Zhang L."/>
            <person name="Liao Z."/>
            <person name="Wang S."/>
            <person name="Yan T."/>
            <person name="Shi P."/>
            <person name="Liu M."/>
            <person name="Fu X."/>
            <person name="Pan Q."/>
            <person name="Wang Y."/>
            <person name="Lv Z."/>
            <person name="Lu X."/>
            <person name="Zhang F."/>
            <person name="Jiang W."/>
            <person name="Ma Y."/>
            <person name="Chen M."/>
            <person name="Hao X."/>
            <person name="Li L."/>
            <person name="Tang Y."/>
            <person name="Lv G."/>
            <person name="Zhou Y."/>
            <person name="Sun X."/>
            <person name="Brodelius P.E."/>
            <person name="Rose J.K.C."/>
            <person name="Tang K."/>
        </authorList>
    </citation>
    <scope>NUCLEOTIDE SEQUENCE [LARGE SCALE GENOMIC DNA]</scope>
    <source>
        <strain evidence="4">cv. Huhao1</strain>
        <tissue evidence="3">Leaf</tissue>
    </source>
</reference>
<dbReference type="OrthoDB" id="1731907at2759"/>
<dbReference type="Proteomes" id="UP000245207">
    <property type="component" value="Unassembled WGS sequence"/>
</dbReference>
<accession>A0A2U1LX02</accession>
<dbReference type="PANTHER" id="PTHR33018">
    <property type="entry name" value="OS10G0338966 PROTEIN-RELATED"/>
    <property type="match status" value="1"/>
</dbReference>
<dbReference type="PANTHER" id="PTHR33018:SF37">
    <property type="entry name" value="TRANSPOSASE TNP1_EN_SPM-LIKE DOMAIN-CONTAINING PROTEIN"/>
    <property type="match status" value="1"/>
</dbReference>
<feature type="domain" description="DUF8039" evidence="2">
    <location>
        <begin position="599"/>
        <end position="685"/>
    </location>
</feature>
<dbReference type="AlphaFoldDB" id="A0A2U1LX02"/>
<name>A0A2U1LX02_ARTAN</name>